<name>A0A0G0FR16_9BACT</name>
<sequence length="123" mass="13922">MDITILVTKILGVYLVVSGLFLIVKGKTIPHLLKDFFNHPAIVYLTGIILIFLSSMYLIQYNIWDGSWKVIATIFAWIVMLKGLAYIFVPNMLNEMAIKKFKGAFSTYGVIAIIVGVYLFLLK</sequence>
<reference evidence="2 3" key="1">
    <citation type="journal article" date="2015" name="Nature">
        <title>rRNA introns, odd ribosomes, and small enigmatic genomes across a large radiation of phyla.</title>
        <authorList>
            <person name="Brown C.T."/>
            <person name="Hug L.A."/>
            <person name="Thomas B.C."/>
            <person name="Sharon I."/>
            <person name="Castelle C.J."/>
            <person name="Singh A."/>
            <person name="Wilkins M.J."/>
            <person name="Williams K.H."/>
            <person name="Banfield J.F."/>
        </authorList>
    </citation>
    <scope>NUCLEOTIDE SEQUENCE [LARGE SCALE GENOMIC DNA]</scope>
</reference>
<evidence type="ECO:0000313" key="3">
    <source>
        <dbReference type="Proteomes" id="UP000034798"/>
    </source>
</evidence>
<dbReference type="Proteomes" id="UP000034798">
    <property type="component" value="Unassembled WGS sequence"/>
</dbReference>
<evidence type="ECO:0008006" key="4">
    <source>
        <dbReference type="Google" id="ProtNLM"/>
    </source>
</evidence>
<keyword evidence="1" id="KW-0812">Transmembrane</keyword>
<feature type="transmembrane region" description="Helical" evidence="1">
    <location>
        <begin position="36"/>
        <end position="58"/>
    </location>
</feature>
<dbReference type="AlphaFoldDB" id="A0A0G0FR16"/>
<dbReference type="EMBL" id="LBQZ01000001">
    <property type="protein sequence ID" value="KKP89820.1"/>
    <property type="molecule type" value="Genomic_DNA"/>
</dbReference>
<keyword evidence="1" id="KW-0472">Membrane</keyword>
<organism evidence="2 3">
    <name type="scientific">Candidatus Nomurabacteria bacterium GW2011_GWC2_35_8</name>
    <dbReference type="NCBI Taxonomy" id="1618752"/>
    <lineage>
        <taxon>Bacteria</taxon>
        <taxon>Candidatus Nomuraibacteriota</taxon>
    </lineage>
</organism>
<proteinExistence type="predicted"/>
<feature type="transmembrane region" description="Helical" evidence="1">
    <location>
        <begin position="6"/>
        <end position="24"/>
    </location>
</feature>
<accession>A0A0G0FR16</accession>
<keyword evidence="1" id="KW-1133">Transmembrane helix</keyword>
<feature type="transmembrane region" description="Helical" evidence="1">
    <location>
        <begin position="101"/>
        <end position="121"/>
    </location>
</feature>
<evidence type="ECO:0000256" key="1">
    <source>
        <dbReference type="SAM" id="Phobius"/>
    </source>
</evidence>
<comment type="caution">
    <text evidence="2">The sequence shown here is derived from an EMBL/GenBank/DDBJ whole genome shotgun (WGS) entry which is preliminary data.</text>
</comment>
<feature type="transmembrane region" description="Helical" evidence="1">
    <location>
        <begin position="70"/>
        <end position="89"/>
    </location>
</feature>
<gene>
    <name evidence="2" type="ORF">UR91_C0001G0009</name>
</gene>
<evidence type="ECO:0000313" key="2">
    <source>
        <dbReference type="EMBL" id="KKP89820.1"/>
    </source>
</evidence>
<protein>
    <recommendedName>
        <fullName evidence="4">Integral membrane protein (PIN domain superfamily)</fullName>
    </recommendedName>
</protein>